<reference evidence="2 3" key="1">
    <citation type="submission" date="2020-05" db="EMBL/GenBank/DDBJ databases">
        <authorList>
            <person name="Campoy J."/>
            <person name="Schneeberger K."/>
            <person name="Spophaly S."/>
        </authorList>
    </citation>
    <scope>NUCLEOTIDE SEQUENCE [LARGE SCALE GENOMIC DNA]</scope>
    <source>
        <strain evidence="2">PruArmRojPasFocal</strain>
    </source>
</reference>
<sequence length="100" mass="11049">MKIEGHDDEVVEETQPSHVSTLTFGTIQMVSSTKISGPTVTSKKSIVQPEFMLLDQEANGSDNQPMEIEPKSDKQSPQLPVMPVNMVYLLSASYRPQEGQ</sequence>
<accession>A0A6J5VCU0</accession>
<proteinExistence type="predicted"/>
<protein>
    <submittedName>
        <fullName evidence="2">Uncharacterized protein</fullName>
    </submittedName>
</protein>
<evidence type="ECO:0000313" key="2">
    <source>
        <dbReference type="EMBL" id="CAB4285963.1"/>
    </source>
</evidence>
<dbReference type="Proteomes" id="UP000507222">
    <property type="component" value="Unassembled WGS sequence"/>
</dbReference>
<dbReference type="EMBL" id="CAEKDK010000007">
    <property type="protein sequence ID" value="CAB4285963.1"/>
    <property type="molecule type" value="Genomic_DNA"/>
</dbReference>
<evidence type="ECO:0000256" key="1">
    <source>
        <dbReference type="SAM" id="MobiDB-lite"/>
    </source>
</evidence>
<gene>
    <name evidence="2" type="ORF">CURHAP_LOCUS42231</name>
</gene>
<name>A0A6J5VCU0_PRUAR</name>
<evidence type="ECO:0000313" key="3">
    <source>
        <dbReference type="Proteomes" id="UP000507222"/>
    </source>
</evidence>
<organism evidence="2 3">
    <name type="scientific">Prunus armeniaca</name>
    <name type="common">Apricot</name>
    <name type="synonym">Armeniaca vulgaris</name>
    <dbReference type="NCBI Taxonomy" id="36596"/>
    <lineage>
        <taxon>Eukaryota</taxon>
        <taxon>Viridiplantae</taxon>
        <taxon>Streptophyta</taxon>
        <taxon>Embryophyta</taxon>
        <taxon>Tracheophyta</taxon>
        <taxon>Spermatophyta</taxon>
        <taxon>Magnoliopsida</taxon>
        <taxon>eudicotyledons</taxon>
        <taxon>Gunneridae</taxon>
        <taxon>Pentapetalae</taxon>
        <taxon>rosids</taxon>
        <taxon>fabids</taxon>
        <taxon>Rosales</taxon>
        <taxon>Rosaceae</taxon>
        <taxon>Amygdaloideae</taxon>
        <taxon>Amygdaleae</taxon>
        <taxon>Prunus</taxon>
    </lineage>
</organism>
<feature type="region of interest" description="Disordered" evidence="1">
    <location>
        <begin position="56"/>
        <end position="80"/>
    </location>
</feature>
<dbReference type="AlphaFoldDB" id="A0A6J5VCU0"/>